<dbReference type="EMBL" id="JAVRFD010000007">
    <property type="protein sequence ID" value="MDT0544506.1"/>
    <property type="molecule type" value="Genomic_DNA"/>
</dbReference>
<reference evidence="2" key="1">
    <citation type="submission" date="2024-05" db="EMBL/GenBank/DDBJ databases">
        <title>30 novel species of actinomycetes from the DSMZ collection.</title>
        <authorList>
            <person name="Nouioui I."/>
        </authorList>
    </citation>
    <scope>NUCLEOTIDE SEQUENCE</scope>
    <source>
        <strain evidence="2">DSM 41529</strain>
    </source>
</reference>
<sequence>MTAYRPRRPTSSPSASDLAERDAFAAMSATSLDVVRTSAETWRNGLSAFVTLVTTGIVIKGRDTTSVLSTGWRMAVTLLIGGGLLTAILGLWQALAAQAGTRPRATTLGAIHREYSSVAAYQVALANAAATRVRRAQYLVAVALALLLAGIVATWWAPAADAKEQKPAYLKVSHQGRSSCGTLRSADGGYLRLKSPGSHELAVIPLAKITNMGMVKSCK</sequence>
<dbReference type="Proteomes" id="UP001180754">
    <property type="component" value="Unassembled WGS sequence"/>
</dbReference>
<comment type="caution">
    <text evidence="2">The sequence shown here is derived from an EMBL/GenBank/DDBJ whole genome shotgun (WGS) entry which is preliminary data.</text>
</comment>
<protein>
    <submittedName>
        <fullName evidence="2">Uncharacterized protein</fullName>
    </submittedName>
</protein>
<proteinExistence type="predicted"/>
<organism evidence="2 3">
    <name type="scientific">Streptomyces lonegramiae</name>
    <dbReference type="NCBI Taxonomy" id="3075524"/>
    <lineage>
        <taxon>Bacteria</taxon>
        <taxon>Bacillati</taxon>
        <taxon>Actinomycetota</taxon>
        <taxon>Actinomycetes</taxon>
        <taxon>Kitasatosporales</taxon>
        <taxon>Streptomycetaceae</taxon>
        <taxon>Streptomyces</taxon>
    </lineage>
</organism>
<gene>
    <name evidence="2" type="ORF">RND15_17600</name>
</gene>
<keyword evidence="1" id="KW-0472">Membrane</keyword>
<name>A0ABU2XF04_9ACTN</name>
<keyword evidence="1" id="KW-1133">Transmembrane helix</keyword>
<dbReference type="RefSeq" id="WP_311724942.1">
    <property type="nucleotide sequence ID" value="NZ_JAVRFD010000007.1"/>
</dbReference>
<feature type="transmembrane region" description="Helical" evidence="1">
    <location>
        <begin position="41"/>
        <end position="59"/>
    </location>
</feature>
<keyword evidence="3" id="KW-1185">Reference proteome</keyword>
<evidence type="ECO:0000256" key="1">
    <source>
        <dbReference type="SAM" id="Phobius"/>
    </source>
</evidence>
<evidence type="ECO:0000313" key="2">
    <source>
        <dbReference type="EMBL" id="MDT0544506.1"/>
    </source>
</evidence>
<feature type="transmembrane region" description="Helical" evidence="1">
    <location>
        <begin position="71"/>
        <end position="92"/>
    </location>
</feature>
<accession>A0ABU2XF04</accession>
<evidence type="ECO:0000313" key="3">
    <source>
        <dbReference type="Proteomes" id="UP001180754"/>
    </source>
</evidence>
<feature type="transmembrane region" description="Helical" evidence="1">
    <location>
        <begin position="138"/>
        <end position="157"/>
    </location>
</feature>
<keyword evidence="1" id="KW-0812">Transmembrane</keyword>